<dbReference type="InterPro" id="IPR027417">
    <property type="entry name" value="P-loop_NTPase"/>
</dbReference>
<dbReference type="PROSITE" id="PS50162">
    <property type="entry name" value="RECA_2"/>
    <property type="match status" value="1"/>
</dbReference>
<dbReference type="InterPro" id="IPR003593">
    <property type="entry name" value="AAA+_ATPase"/>
</dbReference>
<accession>A0A395M4U8</accession>
<dbReference type="InterPro" id="IPR041166">
    <property type="entry name" value="Rubredoxin_2"/>
</dbReference>
<comment type="similarity">
    <text evidence="11 13">Belongs to the RecA family. RadA subfamily.</text>
</comment>
<keyword evidence="4 13" id="KW-0863">Zinc-finger</keyword>
<keyword evidence="9 11" id="KW-0238">DNA-binding</keyword>
<keyword evidence="2 11" id="KW-0547">Nucleotide-binding</keyword>
<name>A0A395M4U8_9BACT</name>
<protein>
    <recommendedName>
        <fullName evidence="11 12">DNA repair protein RadA</fullName>
    </recommendedName>
</protein>
<reference evidence="15 16" key="1">
    <citation type="journal article" date="2011" name="ISME J.">
        <title>Community ecology of hot spring cyanobacterial mats: predominant populations and their functional potential.</title>
        <authorList>
            <person name="Klatt C.G."/>
            <person name="Wood J.M."/>
            <person name="Rusch D.B."/>
            <person name="Bateson M.M."/>
            <person name="Hamamura N."/>
            <person name="Heidelberg J.F."/>
            <person name="Grossman A.R."/>
            <person name="Bhaya D."/>
            <person name="Cohan F.M."/>
            <person name="Kuhl M."/>
            <person name="Bryant D.A."/>
            <person name="Ward D.M."/>
        </authorList>
    </citation>
    <scope>NUCLEOTIDE SEQUENCE [LARGE SCALE GENOMIC DNA]</scope>
    <source>
        <strain evidence="15">OS</strain>
    </source>
</reference>
<dbReference type="PANTHER" id="PTHR32472">
    <property type="entry name" value="DNA REPAIR PROTEIN RADA"/>
    <property type="match status" value="1"/>
</dbReference>
<dbReference type="SMART" id="SM00382">
    <property type="entry name" value="AAA"/>
    <property type="match status" value="1"/>
</dbReference>
<evidence type="ECO:0000313" key="16">
    <source>
        <dbReference type="Proteomes" id="UP000266389"/>
    </source>
</evidence>
<evidence type="ECO:0000256" key="11">
    <source>
        <dbReference type="HAMAP-Rule" id="MF_01498"/>
    </source>
</evidence>
<dbReference type="InterPro" id="IPR020568">
    <property type="entry name" value="Ribosomal_Su5_D2-typ_SF"/>
</dbReference>
<organism evidence="15 16">
    <name type="scientific">Candidatus Thermochlorobacter aerophilus</name>
    <dbReference type="NCBI Taxonomy" id="1868324"/>
    <lineage>
        <taxon>Bacteria</taxon>
        <taxon>Pseudomonadati</taxon>
        <taxon>Chlorobiota</taxon>
        <taxon>Chlorobiia</taxon>
        <taxon>Chlorobiales</taxon>
        <taxon>Candidatus Thermochlorobacteriaceae</taxon>
        <taxon>Candidatus Thermochlorobacter</taxon>
    </lineage>
</organism>
<evidence type="ECO:0000256" key="13">
    <source>
        <dbReference type="RuleBase" id="RU003555"/>
    </source>
</evidence>
<dbReference type="AlphaFoldDB" id="A0A395M4U8"/>
<dbReference type="GO" id="GO:0000725">
    <property type="term" value="P:recombinational repair"/>
    <property type="evidence" value="ECO:0007669"/>
    <property type="project" value="UniProtKB-UniRule"/>
</dbReference>
<dbReference type="HAMAP" id="MF_01498">
    <property type="entry name" value="RadA_bact"/>
    <property type="match status" value="1"/>
</dbReference>
<evidence type="ECO:0000256" key="5">
    <source>
        <dbReference type="ARBA" id="ARBA00022801"/>
    </source>
</evidence>
<dbReference type="Pfam" id="PF13481">
    <property type="entry name" value="AAA_25"/>
    <property type="match status" value="1"/>
</dbReference>
<keyword evidence="1 11" id="KW-0479">Metal-binding</keyword>
<dbReference type="Gene3D" id="3.40.50.300">
    <property type="entry name" value="P-loop containing nucleotide triphosphate hydrolases"/>
    <property type="match status" value="1"/>
</dbReference>
<evidence type="ECO:0000256" key="9">
    <source>
        <dbReference type="ARBA" id="ARBA00023125"/>
    </source>
</evidence>
<evidence type="ECO:0000256" key="10">
    <source>
        <dbReference type="ARBA" id="ARBA00023204"/>
    </source>
</evidence>
<comment type="function">
    <text evidence="11">Plays a role in repairing double-strand DNA breaks, probably involving stabilizing or processing branched DNA or blocked replication forks.</text>
</comment>
<sequence length="460" mass="50131">MSKVKTRYRCSHCGAISLRYSGKCYECGSWGTMVEETIAEPEKLSLRARALQAHSTPSALPKRLSELEALPETRISTGIEEFNRVLGGGLMPASVVLIGGEPGIGKSTLMLQIAPSMPERTILYVSAEESVHQIKSRAERMGLGGDNLFLLSETQLELILESISSMKPDIIVIDSIQTIFSNLFESSPGSVSQVRECTSRLMHVCKRLGASAFIIGHITKDGAIAGPKVLEHIVDTVLQFEGESNYHYRILRALKNRFGSTNEIGVFEMTQEGLREVQNPSELFLRERSFGVSGSCVTASIEGTRPILVEVQALVSKTNYAAPQRVSSGFDIRRLALLLAVLEKRVGLATWSHDVFLNIAGGMRLTEPAADLAVALAIVSSLRDIPADSNTVVIGEIGLSGELRAVSHLERRLMEAKKLGFERALVPKISHENGKLLEKNFGMDIQPCASLHAALNAFFA</sequence>
<dbReference type="GO" id="GO:0008270">
    <property type="term" value="F:zinc ion binding"/>
    <property type="evidence" value="ECO:0007669"/>
    <property type="project" value="UniProtKB-KW"/>
</dbReference>
<keyword evidence="10 11" id="KW-0234">DNA repair</keyword>
<dbReference type="Proteomes" id="UP000266389">
    <property type="component" value="Unassembled WGS sequence"/>
</dbReference>
<evidence type="ECO:0000256" key="6">
    <source>
        <dbReference type="ARBA" id="ARBA00022833"/>
    </source>
</evidence>
<dbReference type="NCBIfam" id="TIGR00416">
    <property type="entry name" value="sms"/>
    <property type="match status" value="1"/>
</dbReference>
<keyword evidence="3 11" id="KW-0227">DNA damage</keyword>
<dbReference type="PRINTS" id="PR01874">
    <property type="entry name" value="DNAREPAIRADA"/>
</dbReference>
<gene>
    <name evidence="11 15" type="primary">radA</name>
    <name evidence="15" type="ORF">D0433_03420</name>
</gene>
<dbReference type="FunFam" id="3.40.50.300:FF:000050">
    <property type="entry name" value="DNA repair protein RadA"/>
    <property type="match status" value="1"/>
</dbReference>
<evidence type="ECO:0000256" key="8">
    <source>
        <dbReference type="ARBA" id="ARBA00023016"/>
    </source>
</evidence>
<dbReference type="GO" id="GO:0140664">
    <property type="term" value="F:ATP-dependent DNA damage sensor activity"/>
    <property type="evidence" value="ECO:0007669"/>
    <property type="project" value="InterPro"/>
</dbReference>
<dbReference type="GO" id="GO:0005829">
    <property type="term" value="C:cytosol"/>
    <property type="evidence" value="ECO:0007669"/>
    <property type="project" value="TreeGrafter"/>
</dbReference>
<dbReference type="Gene3D" id="3.30.230.10">
    <property type="match status" value="1"/>
</dbReference>
<dbReference type="PANTHER" id="PTHR32472:SF10">
    <property type="entry name" value="DNA REPAIR PROTEIN RADA-LIKE PROTEIN"/>
    <property type="match status" value="1"/>
</dbReference>
<evidence type="ECO:0000256" key="7">
    <source>
        <dbReference type="ARBA" id="ARBA00022840"/>
    </source>
</evidence>
<dbReference type="InterPro" id="IPR004504">
    <property type="entry name" value="DNA_repair_RadA"/>
</dbReference>
<dbReference type="InterPro" id="IPR014721">
    <property type="entry name" value="Ribsml_uS5_D2-typ_fold_subgr"/>
</dbReference>
<feature type="binding site" evidence="11">
    <location>
        <begin position="100"/>
        <end position="107"/>
    </location>
    <ligand>
        <name>ATP</name>
        <dbReference type="ChEBI" id="CHEBI:30616"/>
    </ligand>
</feature>
<keyword evidence="8 11" id="KW-0346">Stress response</keyword>
<evidence type="ECO:0000256" key="12">
    <source>
        <dbReference type="NCBIfam" id="TIGR00416"/>
    </source>
</evidence>
<evidence type="ECO:0000259" key="14">
    <source>
        <dbReference type="PROSITE" id="PS50162"/>
    </source>
</evidence>
<dbReference type="SUPFAM" id="SSF52540">
    <property type="entry name" value="P-loop containing nucleoside triphosphate hydrolases"/>
    <property type="match status" value="1"/>
</dbReference>
<evidence type="ECO:0000256" key="2">
    <source>
        <dbReference type="ARBA" id="ARBA00022741"/>
    </source>
</evidence>
<dbReference type="GO" id="GO:0005524">
    <property type="term" value="F:ATP binding"/>
    <property type="evidence" value="ECO:0007669"/>
    <property type="project" value="UniProtKB-UniRule"/>
</dbReference>
<dbReference type="Pfam" id="PF13541">
    <property type="entry name" value="ChlI"/>
    <property type="match status" value="1"/>
</dbReference>
<dbReference type="Pfam" id="PF18073">
    <property type="entry name" value="Zn_ribbon_LapB"/>
    <property type="match status" value="1"/>
</dbReference>
<comment type="domain">
    <text evidence="11">The middle region has homology to RecA with ATPase motifs including the RadA KNRFG motif, while the C-terminus is homologous to Lon protease.</text>
</comment>
<evidence type="ECO:0000256" key="3">
    <source>
        <dbReference type="ARBA" id="ARBA00022763"/>
    </source>
</evidence>
<keyword evidence="7 11" id="KW-0067">ATP-binding</keyword>
<evidence type="ECO:0000256" key="1">
    <source>
        <dbReference type="ARBA" id="ARBA00022723"/>
    </source>
</evidence>
<dbReference type="EMBL" id="PHFL01000014">
    <property type="protein sequence ID" value="RFM24964.1"/>
    <property type="molecule type" value="Genomic_DNA"/>
</dbReference>
<feature type="short sequence motif" description="RadA KNRFG motif" evidence="11">
    <location>
        <begin position="255"/>
        <end position="259"/>
    </location>
</feature>
<evidence type="ECO:0000256" key="4">
    <source>
        <dbReference type="ARBA" id="ARBA00022771"/>
    </source>
</evidence>
<keyword evidence="5" id="KW-0378">Hydrolase</keyword>
<keyword evidence="6 13" id="KW-0862">Zinc</keyword>
<dbReference type="SUPFAM" id="SSF54211">
    <property type="entry name" value="Ribosomal protein S5 domain 2-like"/>
    <property type="match status" value="1"/>
</dbReference>
<dbReference type="InterPro" id="IPR020588">
    <property type="entry name" value="RecA_ATP-bd"/>
</dbReference>
<comment type="caution">
    <text evidence="15">The sequence shown here is derived from an EMBL/GenBank/DDBJ whole genome shotgun (WGS) entry which is preliminary data.</text>
</comment>
<dbReference type="CDD" id="cd01121">
    <property type="entry name" value="RadA_SMS_N"/>
    <property type="match status" value="1"/>
</dbReference>
<comment type="function">
    <text evidence="13">DNA-dependent ATPase involved in processing of recombination intermediates, plays a role in repairing DNA breaks. Stimulates the branch migration of RecA-mediated strand transfer reactions, allowing the 3' invading strand to extend heteroduplex DNA faster. Binds ssDNA in the presence of ADP but not other nucleotides, has ATPase activity that is stimulated by ssDNA and various branched DNA structures, but inhibited by SSB. Does not have RecA's homology-searching function.</text>
</comment>
<dbReference type="GO" id="GO:0016787">
    <property type="term" value="F:hydrolase activity"/>
    <property type="evidence" value="ECO:0007669"/>
    <property type="project" value="UniProtKB-KW"/>
</dbReference>
<dbReference type="GO" id="GO:0003684">
    <property type="term" value="F:damaged DNA binding"/>
    <property type="evidence" value="ECO:0007669"/>
    <property type="project" value="InterPro"/>
</dbReference>
<evidence type="ECO:0000313" key="15">
    <source>
        <dbReference type="EMBL" id="RFM24964.1"/>
    </source>
</evidence>
<feature type="domain" description="RecA family profile 1" evidence="14">
    <location>
        <begin position="71"/>
        <end position="218"/>
    </location>
</feature>
<proteinExistence type="inferred from homology"/>
<feature type="region of interest" description="Lon-protease-like" evidence="11">
    <location>
        <begin position="354"/>
        <end position="460"/>
    </location>
</feature>